<dbReference type="Pfam" id="PF08711">
    <property type="entry name" value="Med26"/>
    <property type="match status" value="1"/>
</dbReference>
<dbReference type="InterPro" id="IPR001025">
    <property type="entry name" value="BAH_dom"/>
</dbReference>
<feature type="compositionally biased region" description="Low complexity" evidence="4">
    <location>
        <begin position="585"/>
        <end position="598"/>
    </location>
</feature>
<feature type="compositionally biased region" description="Polar residues" evidence="4">
    <location>
        <begin position="657"/>
        <end position="666"/>
    </location>
</feature>
<evidence type="ECO:0000259" key="6">
    <source>
        <dbReference type="PROSITE" id="PS51319"/>
    </source>
</evidence>
<feature type="compositionally biased region" description="Basic and acidic residues" evidence="4">
    <location>
        <begin position="868"/>
        <end position="878"/>
    </location>
</feature>
<feature type="compositionally biased region" description="Polar residues" evidence="4">
    <location>
        <begin position="477"/>
        <end position="505"/>
    </location>
</feature>
<dbReference type="SMART" id="SM00439">
    <property type="entry name" value="BAH"/>
    <property type="match status" value="1"/>
</dbReference>
<comment type="caution">
    <text evidence="7">The sequence shown here is derived from an EMBL/GenBank/DDBJ whole genome shotgun (WGS) entry which is preliminary data.</text>
</comment>
<evidence type="ECO:0000256" key="4">
    <source>
        <dbReference type="SAM" id="MobiDB-lite"/>
    </source>
</evidence>
<evidence type="ECO:0000313" key="8">
    <source>
        <dbReference type="Proteomes" id="UP001415857"/>
    </source>
</evidence>
<evidence type="ECO:0000313" key="7">
    <source>
        <dbReference type="EMBL" id="KAK9278535.1"/>
    </source>
</evidence>
<feature type="compositionally biased region" description="Basic and acidic residues" evidence="4">
    <location>
        <begin position="669"/>
        <end position="682"/>
    </location>
</feature>
<organism evidence="7 8">
    <name type="scientific">Liquidambar formosana</name>
    <name type="common">Formosan gum</name>
    <dbReference type="NCBI Taxonomy" id="63359"/>
    <lineage>
        <taxon>Eukaryota</taxon>
        <taxon>Viridiplantae</taxon>
        <taxon>Streptophyta</taxon>
        <taxon>Embryophyta</taxon>
        <taxon>Tracheophyta</taxon>
        <taxon>Spermatophyta</taxon>
        <taxon>Magnoliopsida</taxon>
        <taxon>eudicotyledons</taxon>
        <taxon>Gunneridae</taxon>
        <taxon>Pentapetalae</taxon>
        <taxon>Saxifragales</taxon>
        <taxon>Altingiaceae</taxon>
        <taxon>Liquidambar</taxon>
    </lineage>
</organism>
<dbReference type="GO" id="GO:0005634">
    <property type="term" value="C:nucleus"/>
    <property type="evidence" value="ECO:0007669"/>
    <property type="project" value="UniProtKB-SubCell"/>
</dbReference>
<feature type="compositionally biased region" description="Polar residues" evidence="4">
    <location>
        <begin position="686"/>
        <end position="696"/>
    </location>
</feature>
<feature type="compositionally biased region" description="Polar residues" evidence="4">
    <location>
        <begin position="197"/>
        <end position="220"/>
    </location>
</feature>
<accession>A0AAP0RJ42</accession>
<dbReference type="Pfam" id="PF01426">
    <property type="entry name" value="BAH"/>
    <property type="match status" value="1"/>
</dbReference>
<feature type="domain" description="TFIIS N-terminal" evidence="6">
    <location>
        <begin position="325"/>
        <end position="411"/>
    </location>
</feature>
<feature type="compositionally biased region" description="Polar residues" evidence="4">
    <location>
        <begin position="1610"/>
        <end position="1626"/>
    </location>
</feature>
<feature type="region of interest" description="Disordered" evidence="4">
    <location>
        <begin position="861"/>
        <end position="883"/>
    </location>
</feature>
<feature type="compositionally biased region" description="Polar residues" evidence="4">
    <location>
        <begin position="20"/>
        <end position="33"/>
    </location>
</feature>
<feature type="compositionally biased region" description="Basic and acidic residues" evidence="4">
    <location>
        <begin position="1641"/>
        <end position="1658"/>
    </location>
</feature>
<dbReference type="InterPro" id="IPR035441">
    <property type="entry name" value="TFIIS/LEDGF_dom_sf"/>
</dbReference>
<evidence type="ECO:0000256" key="1">
    <source>
        <dbReference type="ARBA" id="ARBA00004123"/>
    </source>
</evidence>
<feature type="compositionally biased region" description="Polar residues" evidence="4">
    <location>
        <begin position="1271"/>
        <end position="1287"/>
    </location>
</feature>
<dbReference type="SUPFAM" id="SSF47676">
    <property type="entry name" value="Conserved domain common to transcription factors TFIIS, elongin A, CRSP70"/>
    <property type="match status" value="1"/>
</dbReference>
<dbReference type="InterPro" id="IPR043151">
    <property type="entry name" value="BAH_sf"/>
</dbReference>
<feature type="compositionally biased region" description="Basic and acidic residues" evidence="4">
    <location>
        <begin position="717"/>
        <end position="732"/>
    </location>
</feature>
<feature type="region of interest" description="Disordered" evidence="4">
    <location>
        <begin position="810"/>
        <end position="844"/>
    </location>
</feature>
<dbReference type="SMART" id="SM00509">
    <property type="entry name" value="TFS2N"/>
    <property type="match status" value="1"/>
</dbReference>
<feature type="region of interest" description="Disordered" evidence="4">
    <location>
        <begin position="183"/>
        <end position="253"/>
    </location>
</feature>
<name>A0AAP0RJ42_LIQFO</name>
<feature type="domain" description="BAH" evidence="5">
    <location>
        <begin position="43"/>
        <end position="158"/>
    </location>
</feature>
<reference evidence="7 8" key="1">
    <citation type="journal article" date="2024" name="Plant J.">
        <title>Genome sequences and population genomics reveal climatic adaptation and genomic divergence between two closely related sweetgum species.</title>
        <authorList>
            <person name="Xu W.Q."/>
            <person name="Ren C.Q."/>
            <person name="Zhang X.Y."/>
            <person name="Comes H.P."/>
            <person name="Liu X.H."/>
            <person name="Li Y.G."/>
            <person name="Kettle C.J."/>
            <person name="Jalonen R."/>
            <person name="Gaisberger H."/>
            <person name="Ma Y.Z."/>
            <person name="Qiu Y.X."/>
        </authorList>
    </citation>
    <scope>NUCLEOTIDE SEQUENCE [LARGE SCALE GENOMIC DNA]</scope>
    <source>
        <strain evidence="7">Hangzhou</strain>
    </source>
</reference>
<feature type="region of interest" description="Disordered" evidence="4">
    <location>
        <begin position="1"/>
        <end position="33"/>
    </location>
</feature>
<feature type="compositionally biased region" description="Basic and acidic residues" evidence="4">
    <location>
        <begin position="228"/>
        <end position="253"/>
    </location>
</feature>
<dbReference type="CDD" id="cd00183">
    <property type="entry name" value="TFIIS_I"/>
    <property type="match status" value="1"/>
</dbReference>
<protein>
    <submittedName>
        <fullName evidence="7">Uncharacterized protein</fullName>
    </submittedName>
</protein>
<dbReference type="InterPro" id="IPR003617">
    <property type="entry name" value="TFIIS/CRSP70_N_sub"/>
</dbReference>
<keyword evidence="2 3" id="KW-0539">Nucleus</keyword>
<dbReference type="EMBL" id="JBBPBK010000009">
    <property type="protein sequence ID" value="KAK9278535.1"/>
    <property type="molecule type" value="Genomic_DNA"/>
</dbReference>
<feature type="region of interest" description="Disordered" evidence="4">
    <location>
        <begin position="477"/>
        <end position="613"/>
    </location>
</feature>
<dbReference type="Gene3D" id="2.30.30.490">
    <property type="match status" value="1"/>
</dbReference>
<proteinExistence type="predicted"/>
<feature type="region of interest" description="Disordered" evidence="4">
    <location>
        <begin position="635"/>
        <end position="747"/>
    </location>
</feature>
<feature type="compositionally biased region" description="Polar residues" evidence="4">
    <location>
        <begin position="555"/>
        <end position="565"/>
    </location>
</feature>
<feature type="compositionally biased region" description="Low complexity" evidence="4">
    <location>
        <begin position="525"/>
        <end position="539"/>
    </location>
</feature>
<dbReference type="Proteomes" id="UP001415857">
    <property type="component" value="Unassembled WGS sequence"/>
</dbReference>
<evidence type="ECO:0000256" key="2">
    <source>
        <dbReference type="ARBA" id="ARBA00023242"/>
    </source>
</evidence>
<evidence type="ECO:0000259" key="5">
    <source>
        <dbReference type="PROSITE" id="PS51038"/>
    </source>
</evidence>
<keyword evidence="8" id="KW-1185">Reference proteome</keyword>
<dbReference type="PROSITE" id="PS51319">
    <property type="entry name" value="TFIIS_N"/>
    <property type="match status" value="1"/>
</dbReference>
<feature type="region of interest" description="Disordered" evidence="4">
    <location>
        <begin position="1271"/>
        <end position="1291"/>
    </location>
</feature>
<sequence>MHGREGEDRKRSRHMWSVATRGSTSVAAGSPKSTTNSFFKDGRKIRVGDCALFKPPQDSPPFIGVIRWLTANKENNLKLGVNWLYRPAEVKLGKGVPLEAVPNEVFYSFHKDEIPAASLLHPCKVAFLPKADELPSGISSFVCRRVYDIANKCLWWLTDQDYIDERQEEVDQLLYKTRIEMHATVQPSGRSPKPMNGPTSTSQLKSGSDSVQNSTSSFPSQVKGKRKERVELGSEPIKRERSSKTDDMDSGHFRPESILKSEIAKITEKGGLVDFEAVDKLVQLMLPEKVEKKVDLVGRSMLAGVIAATDKFDCLSRFVQLRGLPVLDEWLQDVHKGKIGDGSSPKDSDKSVEEFLLVLLSALDKLPVNLQALQMCNIGKSVNHLRTHKNLEIQKKARSLVDTWKKRVEAEMISIDAKSGSNQAVSWSARQRLPEVSQGGNKLLGGSEIAMKSSVTQLSASKTASVKHVQGEITAKSASASLGSMKSTPSPASVGTNSKDGQPRTSAGGGSSDLPPTTARDEKSSSSSQSHNNSQSCSSEHTKAVGFSGKEDARSSTAGSMSVNKISGGALRHRKSISGLSGPTVSGVQRDSGSSRSSSLHRNVASEKLSQSGLTCEKALDVPIADGNGHKLIVKIPKRGRSPAQSTSGGSFEDPSIMSSRASSPVLSEKNDQFDRNLKDRANINPDVNTESWQSNDFKDVLTGSDEGDGSPAAVPDEERCRAGTDTRKMAEVSKAASSSSGNELKSGKLQDASFSSINALIESCAKYSEANAPISVGDDVGMNLLASVAAGEMSKSDLVSPADSPNIPVVEDSCTGNVSKSKSSCEDDLAQGQIQSNDRTEDDIEKQGVINVTSSTKVGDSKISSLSEEKPAGEHNEVCNSSSMDLQQTAHSCVESRGKSDEILVVASVAVSPAITLEKAADGEGGKQLQEKKAVVSGENAVGIPEKSKASGSLLAKDRVNDVESGKEVVEGLSSYPALETDGEKQNHVNERVNNGVQTEQKSSALMHSDLVKGMDEEVLLPSGSSKDLVPEKVDEIKAEKDDEMDSRSHSNQTEKKRIKWEFNAPPTLENRVVSGGLGSATTDIKSECMAENLESKAENLESKEVLEHRSGGGAAPHKLSPAFPTQEIELSVRPRGSKLIGIEADETEECASTTADASSFSAVGRPDMDAKLEFDLNEGFNTDEGKYGEPSNMTAPACSAAAHLINPLLLPVSSVSSGLPSITVAAAAKGPFVPPEDLLRSKGELGWKGSAATSAFRPAEPRKVLEMPLNTTNIPRPDSTSNAQSRPLLDFDLNVPDDRILEDMASRNSAQEMGSTSDPINNCNMARNELMGAAPIRPSGGLDLDLNQVDEASDMGQYSTSNSRRLEVPFLPVKSSSSGGLPNGEMSVRRDFDLNDGPVLDEVSAEPSPFSQHARIGMPSQPPVASLRMNNTEIGNFPSWFPPGNSFPAVTIPSILPDRGEQPFPIAPTGGPQRILGGPTGGTPFGSDVYRGQVLSSSPAVPFPSASFQYPVFPFGNSFSLPSATLSGGPTTFMDSSSGGRLCFPTVHSQLLGPAGTITSNYPRPYVVGLSDGSNSGGVESSRKWGRQGLDLNAGPAGPDIEGRDETSSLAPRQLSVASSQAQVEEQARMFQGGVGVLKRKEPDGGWDTEKIERFGYKQSSWQ</sequence>
<dbReference type="PANTHER" id="PTHR46548">
    <property type="entry name" value="BAH AND TFIIS DOMAIN-CONTAINING PROTEIN-RELATED"/>
    <property type="match status" value="1"/>
</dbReference>
<dbReference type="Gene3D" id="1.20.930.10">
    <property type="entry name" value="Conserved domain common to transcription factors TFIIS, elongin A, CRSP70"/>
    <property type="match status" value="1"/>
</dbReference>
<evidence type="ECO:0000256" key="3">
    <source>
        <dbReference type="PROSITE-ProRule" id="PRU00649"/>
    </source>
</evidence>
<dbReference type="PROSITE" id="PS51038">
    <property type="entry name" value="BAH"/>
    <property type="match status" value="1"/>
</dbReference>
<gene>
    <name evidence="7" type="ORF">L1049_028104</name>
</gene>
<feature type="region of interest" description="Disordered" evidence="4">
    <location>
        <begin position="1579"/>
        <end position="1665"/>
    </location>
</feature>
<comment type="subcellular location">
    <subcellularLocation>
        <location evidence="1 3">Nucleus</location>
    </subcellularLocation>
</comment>
<dbReference type="GO" id="GO:0003682">
    <property type="term" value="F:chromatin binding"/>
    <property type="evidence" value="ECO:0007669"/>
    <property type="project" value="InterPro"/>
</dbReference>
<feature type="compositionally biased region" description="Basic and acidic residues" evidence="4">
    <location>
        <begin position="1"/>
        <end position="10"/>
    </location>
</feature>
<dbReference type="InterPro" id="IPR017923">
    <property type="entry name" value="TFIIS_N"/>
</dbReference>
<dbReference type="PANTHER" id="PTHR46548:SF1">
    <property type="entry name" value="BAH AND TFIIS DOMAIN-CONTAINING PROTEIN-RELATED"/>
    <property type="match status" value="1"/>
</dbReference>